<dbReference type="AlphaFoldDB" id="A0A1Y2HJQ2"/>
<sequence>MPLTLGGFPCPNRTAFSLPGEADASTDCAGVCIILHGHEPDLGRQADTLPETDTHRRQLNGETWRTEDCWVRLSGTGWEGWYRPSHSNVSPCFRVPMFPQCFPIGRIETSLPARLKMDQDTILRILSRQALTQYMQVTVSHHRLGDRRCPAAAWPWIRRPPLSPPPWRRDYRDRGRDDDKRYHRRNNLSSSNAHVPGRTGVSHHRTVLSPHSNDPHAGSRVWTRRSGVWQPRCWCLQQKT</sequence>
<accession>A0A1Y2HJQ2</accession>
<organism evidence="2 3">
    <name type="scientific">Catenaria anguillulae PL171</name>
    <dbReference type="NCBI Taxonomy" id="765915"/>
    <lineage>
        <taxon>Eukaryota</taxon>
        <taxon>Fungi</taxon>
        <taxon>Fungi incertae sedis</taxon>
        <taxon>Blastocladiomycota</taxon>
        <taxon>Blastocladiomycetes</taxon>
        <taxon>Blastocladiales</taxon>
        <taxon>Catenariaceae</taxon>
        <taxon>Catenaria</taxon>
    </lineage>
</organism>
<dbReference type="EMBL" id="MCFL01000037">
    <property type="protein sequence ID" value="ORZ33322.1"/>
    <property type="molecule type" value="Genomic_DNA"/>
</dbReference>
<protein>
    <submittedName>
        <fullName evidence="2">Uncharacterized protein</fullName>
    </submittedName>
</protein>
<keyword evidence="3" id="KW-1185">Reference proteome</keyword>
<feature type="region of interest" description="Disordered" evidence="1">
    <location>
        <begin position="167"/>
        <end position="222"/>
    </location>
</feature>
<reference evidence="2 3" key="1">
    <citation type="submission" date="2016-07" db="EMBL/GenBank/DDBJ databases">
        <title>Pervasive Adenine N6-methylation of Active Genes in Fungi.</title>
        <authorList>
            <consortium name="DOE Joint Genome Institute"/>
            <person name="Mondo S.J."/>
            <person name="Dannebaum R.O."/>
            <person name="Kuo R.C."/>
            <person name="Labutti K."/>
            <person name="Haridas S."/>
            <person name="Kuo A."/>
            <person name="Salamov A."/>
            <person name="Ahrendt S.R."/>
            <person name="Lipzen A."/>
            <person name="Sullivan W."/>
            <person name="Andreopoulos W.B."/>
            <person name="Clum A."/>
            <person name="Lindquist E."/>
            <person name="Daum C."/>
            <person name="Ramamoorthy G.K."/>
            <person name="Gryganskyi A."/>
            <person name="Culley D."/>
            <person name="Magnuson J.K."/>
            <person name="James T.Y."/>
            <person name="O'Malley M.A."/>
            <person name="Stajich J.E."/>
            <person name="Spatafora J.W."/>
            <person name="Visel A."/>
            <person name="Grigoriev I.V."/>
        </authorList>
    </citation>
    <scope>NUCLEOTIDE SEQUENCE [LARGE SCALE GENOMIC DNA]</scope>
    <source>
        <strain evidence="2 3">PL171</strain>
    </source>
</reference>
<gene>
    <name evidence="2" type="ORF">BCR44DRAFT_1438750</name>
</gene>
<dbReference type="Proteomes" id="UP000193411">
    <property type="component" value="Unassembled WGS sequence"/>
</dbReference>
<evidence type="ECO:0000256" key="1">
    <source>
        <dbReference type="SAM" id="MobiDB-lite"/>
    </source>
</evidence>
<comment type="caution">
    <text evidence="2">The sequence shown here is derived from an EMBL/GenBank/DDBJ whole genome shotgun (WGS) entry which is preliminary data.</text>
</comment>
<evidence type="ECO:0000313" key="2">
    <source>
        <dbReference type="EMBL" id="ORZ33322.1"/>
    </source>
</evidence>
<feature type="non-terminal residue" evidence="2">
    <location>
        <position position="1"/>
    </location>
</feature>
<feature type="compositionally biased region" description="Basic and acidic residues" evidence="1">
    <location>
        <begin position="167"/>
        <end position="181"/>
    </location>
</feature>
<name>A0A1Y2HJQ2_9FUNG</name>
<proteinExistence type="predicted"/>
<evidence type="ECO:0000313" key="3">
    <source>
        <dbReference type="Proteomes" id="UP000193411"/>
    </source>
</evidence>